<name>A0A1Y3PKE9_9BACI</name>
<evidence type="ECO:0000256" key="7">
    <source>
        <dbReference type="ARBA" id="ARBA00023136"/>
    </source>
</evidence>
<dbReference type="GO" id="GO:0005886">
    <property type="term" value="C:plasma membrane"/>
    <property type="evidence" value="ECO:0007669"/>
    <property type="project" value="UniProtKB-SubCell"/>
</dbReference>
<dbReference type="InterPro" id="IPR007387">
    <property type="entry name" value="TRAP_DctQ"/>
</dbReference>
<evidence type="ECO:0000256" key="8">
    <source>
        <dbReference type="ARBA" id="ARBA00038436"/>
    </source>
</evidence>
<keyword evidence="7 9" id="KW-0472">Membrane</keyword>
<comment type="caution">
    <text evidence="11">The sequence shown here is derived from an EMBL/GenBank/DDBJ whole genome shotgun (WGS) entry which is preliminary data.</text>
</comment>
<feature type="transmembrane region" description="Helical" evidence="9">
    <location>
        <begin position="86"/>
        <end position="108"/>
    </location>
</feature>
<dbReference type="Pfam" id="PF04290">
    <property type="entry name" value="DctQ"/>
    <property type="match status" value="1"/>
</dbReference>
<feature type="transmembrane region" description="Helical" evidence="9">
    <location>
        <begin position="12"/>
        <end position="36"/>
    </location>
</feature>
<dbReference type="PANTHER" id="PTHR35011">
    <property type="entry name" value="2,3-DIKETO-L-GULONATE TRAP TRANSPORTER SMALL PERMEASE PROTEIN YIAM"/>
    <property type="match status" value="1"/>
</dbReference>
<evidence type="ECO:0000256" key="6">
    <source>
        <dbReference type="ARBA" id="ARBA00022989"/>
    </source>
</evidence>
<evidence type="ECO:0000259" key="10">
    <source>
        <dbReference type="Pfam" id="PF04290"/>
    </source>
</evidence>
<protein>
    <recommendedName>
        <fullName evidence="10">Tripartite ATP-independent periplasmic transporters DctQ component domain-containing protein</fullName>
    </recommendedName>
</protein>
<sequence>MIPIVSKILQKIEYAILALSLAVMSVIAFANVISRYFLNIALGYTEEITINLFVWLTFVGASVGIHRGAHLAFDFLLGALKGTWKLGLLVFVGGLTTIVFLITFYYGIEMVKFQYNLKLVTPSLGWPQWIFTLGVPLGSLLCVFRAIQVTGLELKAHMQKRGETP</sequence>
<gene>
    <name evidence="11" type="ORF">BAA01_14560</name>
</gene>
<comment type="similarity">
    <text evidence="8">Belongs to the TRAP transporter small permease family.</text>
</comment>
<keyword evidence="2" id="KW-0813">Transport</keyword>
<keyword evidence="5 9" id="KW-0812">Transmembrane</keyword>
<dbReference type="EMBL" id="LZRT01000069">
    <property type="protein sequence ID" value="OUM87822.1"/>
    <property type="molecule type" value="Genomic_DNA"/>
</dbReference>
<keyword evidence="4" id="KW-0997">Cell inner membrane</keyword>
<dbReference type="GO" id="GO:0022857">
    <property type="term" value="F:transmembrane transporter activity"/>
    <property type="evidence" value="ECO:0007669"/>
    <property type="project" value="TreeGrafter"/>
</dbReference>
<dbReference type="Proteomes" id="UP000196475">
    <property type="component" value="Unassembled WGS sequence"/>
</dbReference>
<feature type="domain" description="Tripartite ATP-independent periplasmic transporters DctQ component" evidence="10">
    <location>
        <begin position="24"/>
        <end position="148"/>
    </location>
</feature>
<evidence type="ECO:0000256" key="1">
    <source>
        <dbReference type="ARBA" id="ARBA00004429"/>
    </source>
</evidence>
<feature type="transmembrane region" description="Helical" evidence="9">
    <location>
        <begin position="48"/>
        <end position="65"/>
    </location>
</feature>
<dbReference type="InterPro" id="IPR055348">
    <property type="entry name" value="DctQ"/>
</dbReference>
<dbReference type="AlphaFoldDB" id="A0A1Y3PKE9"/>
<accession>A0A1Y3PKE9</accession>
<keyword evidence="3" id="KW-1003">Cell membrane</keyword>
<evidence type="ECO:0000256" key="3">
    <source>
        <dbReference type="ARBA" id="ARBA00022475"/>
    </source>
</evidence>
<evidence type="ECO:0000256" key="5">
    <source>
        <dbReference type="ARBA" id="ARBA00022692"/>
    </source>
</evidence>
<evidence type="ECO:0000313" key="11">
    <source>
        <dbReference type="EMBL" id="OUM87822.1"/>
    </source>
</evidence>
<organism evidence="11 12">
    <name type="scientific">Bacillus thermozeamaize</name>
    <dbReference type="NCBI Taxonomy" id="230954"/>
    <lineage>
        <taxon>Bacteria</taxon>
        <taxon>Bacillati</taxon>
        <taxon>Bacillota</taxon>
        <taxon>Bacilli</taxon>
        <taxon>Bacillales</taxon>
        <taxon>Bacillaceae</taxon>
        <taxon>Bacillus</taxon>
    </lineage>
</organism>
<reference evidence="12" key="1">
    <citation type="submission" date="2016-06" db="EMBL/GenBank/DDBJ databases">
        <authorList>
            <person name="Nascimento L."/>
            <person name="Pereira R.V."/>
            <person name="Martins L.F."/>
            <person name="Quaggio R.B."/>
            <person name="Silva A.M."/>
            <person name="Setubal J.C."/>
        </authorList>
    </citation>
    <scope>NUCLEOTIDE SEQUENCE [LARGE SCALE GENOMIC DNA]</scope>
</reference>
<evidence type="ECO:0000313" key="12">
    <source>
        <dbReference type="Proteomes" id="UP000196475"/>
    </source>
</evidence>
<dbReference type="GO" id="GO:0015740">
    <property type="term" value="P:C4-dicarboxylate transport"/>
    <property type="evidence" value="ECO:0007669"/>
    <property type="project" value="TreeGrafter"/>
</dbReference>
<dbReference type="PANTHER" id="PTHR35011:SF2">
    <property type="entry name" value="2,3-DIKETO-L-GULONATE TRAP TRANSPORTER SMALL PERMEASE PROTEIN YIAM"/>
    <property type="match status" value="1"/>
</dbReference>
<evidence type="ECO:0000256" key="9">
    <source>
        <dbReference type="SAM" id="Phobius"/>
    </source>
</evidence>
<keyword evidence="6 9" id="KW-1133">Transmembrane helix</keyword>
<proteinExistence type="inferred from homology"/>
<evidence type="ECO:0000256" key="2">
    <source>
        <dbReference type="ARBA" id="ARBA00022448"/>
    </source>
</evidence>
<feature type="transmembrane region" description="Helical" evidence="9">
    <location>
        <begin position="128"/>
        <end position="147"/>
    </location>
</feature>
<evidence type="ECO:0000256" key="4">
    <source>
        <dbReference type="ARBA" id="ARBA00022519"/>
    </source>
</evidence>
<comment type="subcellular location">
    <subcellularLocation>
        <location evidence="1">Cell inner membrane</location>
        <topology evidence="1">Multi-pass membrane protein</topology>
    </subcellularLocation>
</comment>